<accession>A0A6A6DR65</accession>
<feature type="compositionally biased region" description="Basic and acidic residues" evidence="1">
    <location>
        <begin position="46"/>
        <end position="55"/>
    </location>
</feature>
<protein>
    <submittedName>
        <fullName evidence="2">Uncharacterized protein</fullName>
    </submittedName>
</protein>
<dbReference type="EMBL" id="ML994652">
    <property type="protein sequence ID" value="KAF2181523.1"/>
    <property type="molecule type" value="Genomic_DNA"/>
</dbReference>
<dbReference type="Proteomes" id="UP000800200">
    <property type="component" value="Unassembled WGS sequence"/>
</dbReference>
<proteinExistence type="predicted"/>
<evidence type="ECO:0000313" key="2">
    <source>
        <dbReference type="EMBL" id="KAF2181523.1"/>
    </source>
</evidence>
<gene>
    <name evidence="2" type="ORF">K469DRAFT_713585</name>
</gene>
<organism evidence="2 3">
    <name type="scientific">Zopfia rhizophila CBS 207.26</name>
    <dbReference type="NCBI Taxonomy" id="1314779"/>
    <lineage>
        <taxon>Eukaryota</taxon>
        <taxon>Fungi</taxon>
        <taxon>Dikarya</taxon>
        <taxon>Ascomycota</taxon>
        <taxon>Pezizomycotina</taxon>
        <taxon>Dothideomycetes</taxon>
        <taxon>Dothideomycetes incertae sedis</taxon>
        <taxon>Zopfiaceae</taxon>
        <taxon>Zopfia</taxon>
    </lineage>
</organism>
<keyword evidence="3" id="KW-1185">Reference proteome</keyword>
<reference evidence="2" key="1">
    <citation type="journal article" date="2020" name="Stud. Mycol.">
        <title>101 Dothideomycetes genomes: a test case for predicting lifestyles and emergence of pathogens.</title>
        <authorList>
            <person name="Haridas S."/>
            <person name="Albert R."/>
            <person name="Binder M."/>
            <person name="Bloem J."/>
            <person name="Labutti K."/>
            <person name="Salamov A."/>
            <person name="Andreopoulos B."/>
            <person name="Baker S."/>
            <person name="Barry K."/>
            <person name="Bills G."/>
            <person name="Bluhm B."/>
            <person name="Cannon C."/>
            <person name="Castanera R."/>
            <person name="Culley D."/>
            <person name="Daum C."/>
            <person name="Ezra D."/>
            <person name="Gonzalez J."/>
            <person name="Henrissat B."/>
            <person name="Kuo A."/>
            <person name="Liang C."/>
            <person name="Lipzen A."/>
            <person name="Lutzoni F."/>
            <person name="Magnuson J."/>
            <person name="Mondo S."/>
            <person name="Nolan M."/>
            <person name="Ohm R."/>
            <person name="Pangilinan J."/>
            <person name="Park H.-J."/>
            <person name="Ramirez L."/>
            <person name="Alfaro M."/>
            <person name="Sun H."/>
            <person name="Tritt A."/>
            <person name="Yoshinaga Y."/>
            <person name="Zwiers L.-H."/>
            <person name="Turgeon B."/>
            <person name="Goodwin S."/>
            <person name="Spatafora J."/>
            <person name="Crous P."/>
            <person name="Grigoriev I."/>
        </authorList>
    </citation>
    <scope>NUCLEOTIDE SEQUENCE</scope>
    <source>
        <strain evidence="2">CBS 207.26</strain>
    </source>
</reference>
<dbReference type="OrthoDB" id="5062850at2759"/>
<dbReference type="AlphaFoldDB" id="A0A6A6DR65"/>
<name>A0A6A6DR65_9PEZI</name>
<evidence type="ECO:0000313" key="3">
    <source>
        <dbReference type="Proteomes" id="UP000800200"/>
    </source>
</evidence>
<evidence type="ECO:0000256" key="1">
    <source>
        <dbReference type="SAM" id="MobiDB-lite"/>
    </source>
</evidence>
<sequence length="162" mass="17744">MGSQSSSTSLPSQVAEAGAWDSRPTVTEKSELVNEKAGAGNPGRTVTEKPEEQNEKAYASKPPTDHRSTFLRFPREIRNIIYSYALAVENGYICGVSRGVICLADEPGYPPKLCSLAYMHTGYQLLVKLEWTTLPLCHFATLPLCHFATTSATTAFQITRNS</sequence>
<feature type="compositionally biased region" description="Low complexity" evidence="1">
    <location>
        <begin position="1"/>
        <end position="12"/>
    </location>
</feature>
<feature type="region of interest" description="Disordered" evidence="1">
    <location>
        <begin position="1"/>
        <end position="67"/>
    </location>
</feature>